<gene>
    <name evidence="3" type="ORF">L203_106275</name>
</gene>
<dbReference type="SMART" id="SM00829">
    <property type="entry name" value="PKS_ER"/>
    <property type="match status" value="1"/>
</dbReference>
<dbReference type="InterPro" id="IPR011032">
    <property type="entry name" value="GroES-like_sf"/>
</dbReference>
<dbReference type="Pfam" id="PF08240">
    <property type="entry name" value="ADH_N"/>
    <property type="match status" value="1"/>
</dbReference>
<organism evidence="3 4">
    <name type="scientific">Cryptococcus depauperatus CBS 7841</name>
    <dbReference type="NCBI Taxonomy" id="1295531"/>
    <lineage>
        <taxon>Eukaryota</taxon>
        <taxon>Fungi</taxon>
        <taxon>Dikarya</taxon>
        <taxon>Basidiomycota</taxon>
        <taxon>Agaricomycotina</taxon>
        <taxon>Tremellomycetes</taxon>
        <taxon>Tremellales</taxon>
        <taxon>Cryptococcaceae</taxon>
        <taxon>Cryptococcus</taxon>
    </lineage>
</organism>
<protein>
    <submittedName>
        <fullName evidence="3">Uncharacterized protein</fullName>
    </submittedName>
</protein>
<dbReference type="PANTHER" id="PTHR48106">
    <property type="entry name" value="QUINONE OXIDOREDUCTASE PIG3-RELATED"/>
    <property type="match status" value="1"/>
</dbReference>
<dbReference type="Pfam" id="PF00107">
    <property type="entry name" value="ADH_zinc_N"/>
    <property type="match status" value="1"/>
</dbReference>
<dbReference type="Proteomes" id="UP000094043">
    <property type="component" value="Chromosome 8"/>
</dbReference>
<dbReference type="CDD" id="cd05276">
    <property type="entry name" value="p53_inducible_oxidoreductase"/>
    <property type="match status" value="1"/>
</dbReference>
<reference evidence="3" key="3">
    <citation type="submission" date="2024-01" db="EMBL/GenBank/DDBJ databases">
        <authorList>
            <person name="Coelho M.A."/>
            <person name="David-Palma M."/>
            <person name="Shea T."/>
            <person name="Sun S."/>
            <person name="Cuomo C.A."/>
            <person name="Heitman J."/>
        </authorList>
    </citation>
    <scope>NUCLEOTIDE SEQUENCE</scope>
    <source>
        <strain evidence="3">CBS 7841</strain>
    </source>
</reference>
<dbReference type="VEuPathDB" id="FungiDB:L203_02722"/>
<keyword evidence="1" id="KW-0521">NADP</keyword>
<dbReference type="InterPro" id="IPR014189">
    <property type="entry name" value="Quinone_OxRdtase_PIG3"/>
</dbReference>
<dbReference type="EMBL" id="CP143791">
    <property type="protein sequence ID" value="WVN91028.1"/>
    <property type="molecule type" value="Genomic_DNA"/>
</dbReference>
<sequence length="394" mass="43473">MSIARAILKEVQYKPIARLVVPHAQTTYKSSVQIRPIRSFGTSIHSYTQVPKSMKAILIKGGTGHAESLYLGQEPTPEPGPNQVQVKIKYFGLNRMDVLQREGKYPLPPQASKTILGVEFSGVVTKLGKDANKWKEGDEVFGLAYGGAYAEYIVSPEIMLLSKPKQLSWVEAAGLPEVWMTATQALTLEAPLRKGQNVLIHAGASGVGIAAIQIALHVLGADKVFTTCGSDEKVEFLRELGNHSSQLHVFNYKTQNFEEEIKKVTDGVDLIIDFIGTDYYFKNVNSLRLDGTLYSLAFLSGAKFPEGASMAPLLGKRLTFKGSSLRSRSPEYQQNLLKTFEEKILPQILSGTMKIKVHDVLSWTRVTEAHKAMEGNKNSGKIVLEVTEEPQHSL</sequence>
<dbReference type="OrthoDB" id="203908at2759"/>
<dbReference type="GeneID" id="91090483"/>
<accession>A0A1E3IJD5</accession>
<keyword evidence="4" id="KW-1185">Reference proteome</keyword>
<keyword evidence="2" id="KW-0560">Oxidoreductase</keyword>
<evidence type="ECO:0000256" key="2">
    <source>
        <dbReference type="ARBA" id="ARBA00023002"/>
    </source>
</evidence>
<name>A0A1E3IJD5_9TREE</name>
<dbReference type="PANTHER" id="PTHR48106:SF18">
    <property type="entry name" value="QUINONE OXIDOREDUCTASE PIG3"/>
    <property type="match status" value="1"/>
</dbReference>
<dbReference type="GO" id="GO:0070402">
    <property type="term" value="F:NADPH binding"/>
    <property type="evidence" value="ECO:0007669"/>
    <property type="project" value="TreeGrafter"/>
</dbReference>
<dbReference type="Gene3D" id="3.40.50.720">
    <property type="entry name" value="NAD(P)-binding Rossmann-like Domain"/>
    <property type="match status" value="1"/>
</dbReference>
<dbReference type="KEGG" id="cdep:91090483"/>
<dbReference type="InterPro" id="IPR013154">
    <property type="entry name" value="ADH-like_N"/>
</dbReference>
<dbReference type="SUPFAM" id="SSF50129">
    <property type="entry name" value="GroES-like"/>
    <property type="match status" value="1"/>
</dbReference>
<dbReference type="InterPro" id="IPR036291">
    <property type="entry name" value="NAD(P)-bd_dom_sf"/>
</dbReference>
<dbReference type="SUPFAM" id="SSF51735">
    <property type="entry name" value="NAD(P)-binding Rossmann-fold domains"/>
    <property type="match status" value="1"/>
</dbReference>
<dbReference type="NCBIfam" id="TIGR02824">
    <property type="entry name" value="quinone_pig3"/>
    <property type="match status" value="1"/>
</dbReference>
<evidence type="ECO:0000313" key="3">
    <source>
        <dbReference type="EMBL" id="WVN91028.1"/>
    </source>
</evidence>
<dbReference type="AlphaFoldDB" id="A0A1E3IJD5"/>
<dbReference type="GO" id="GO:0016651">
    <property type="term" value="F:oxidoreductase activity, acting on NAD(P)H"/>
    <property type="evidence" value="ECO:0007669"/>
    <property type="project" value="TreeGrafter"/>
</dbReference>
<dbReference type="InterPro" id="IPR013149">
    <property type="entry name" value="ADH-like_C"/>
</dbReference>
<reference evidence="3" key="1">
    <citation type="submission" date="2016-06" db="EMBL/GenBank/DDBJ databases">
        <authorList>
            <person name="Cuomo C."/>
            <person name="Litvintseva A."/>
            <person name="Heitman J."/>
            <person name="Chen Y."/>
            <person name="Sun S."/>
            <person name="Springer D."/>
            <person name="Dromer F."/>
            <person name="Young S."/>
            <person name="Zeng Q."/>
            <person name="Chapman S."/>
            <person name="Gujja S."/>
            <person name="Saif S."/>
            <person name="Birren B."/>
        </authorList>
    </citation>
    <scope>NUCLEOTIDE SEQUENCE</scope>
    <source>
        <strain evidence="3">CBS 7841</strain>
    </source>
</reference>
<evidence type="ECO:0000313" key="4">
    <source>
        <dbReference type="Proteomes" id="UP000094043"/>
    </source>
</evidence>
<dbReference type="RefSeq" id="XP_066071728.1">
    <property type="nucleotide sequence ID" value="XM_066215631.1"/>
</dbReference>
<evidence type="ECO:0000256" key="1">
    <source>
        <dbReference type="ARBA" id="ARBA00022857"/>
    </source>
</evidence>
<proteinExistence type="predicted"/>
<reference evidence="3" key="2">
    <citation type="journal article" date="2022" name="Elife">
        <title>Obligate sexual reproduction of a homothallic fungus closely related to the Cryptococcus pathogenic species complex.</title>
        <authorList>
            <person name="Passer A.R."/>
            <person name="Clancey S.A."/>
            <person name="Shea T."/>
            <person name="David-Palma M."/>
            <person name="Averette A.F."/>
            <person name="Boekhout T."/>
            <person name="Porcel B.M."/>
            <person name="Nowrousian M."/>
            <person name="Cuomo C.A."/>
            <person name="Sun S."/>
            <person name="Heitman J."/>
            <person name="Coelho M.A."/>
        </authorList>
    </citation>
    <scope>NUCLEOTIDE SEQUENCE</scope>
    <source>
        <strain evidence="3">CBS 7841</strain>
    </source>
</reference>
<dbReference type="InterPro" id="IPR020843">
    <property type="entry name" value="ER"/>
</dbReference>
<dbReference type="Gene3D" id="3.90.180.10">
    <property type="entry name" value="Medium-chain alcohol dehydrogenases, catalytic domain"/>
    <property type="match status" value="1"/>
</dbReference>